<feature type="transmembrane region" description="Helical" evidence="1">
    <location>
        <begin position="21"/>
        <end position="43"/>
    </location>
</feature>
<dbReference type="InterPro" id="IPR013362">
    <property type="entry name" value="Pilus_4_PilV"/>
</dbReference>
<dbReference type="Pfam" id="PF07963">
    <property type="entry name" value="N_methyl"/>
    <property type="match status" value="1"/>
</dbReference>
<dbReference type="InterPro" id="IPR012902">
    <property type="entry name" value="N_methyl_site"/>
</dbReference>
<proteinExistence type="predicted"/>
<protein>
    <recommendedName>
        <fullName evidence="4">Type IV pilus modification protein PilV</fullName>
    </recommendedName>
</protein>
<gene>
    <name evidence="2" type="ORF">LMG21510_03450</name>
</gene>
<keyword evidence="3" id="KW-1185">Reference proteome</keyword>
<keyword evidence="1" id="KW-0812">Transmembrane</keyword>
<evidence type="ECO:0000313" key="3">
    <source>
        <dbReference type="Proteomes" id="UP000721236"/>
    </source>
</evidence>
<dbReference type="NCBIfam" id="TIGR02532">
    <property type="entry name" value="IV_pilin_GFxxxE"/>
    <property type="match status" value="1"/>
</dbReference>
<evidence type="ECO:0008006" key="4">
    <source>
        <dbReference type="Google" id="ProtNLM"/>
    </source>
</evidence>
<dbReference type="PROSITE" id="PS00409">
    <property type="entry name" value="PROKAR_NTER_METHYL"/>
    <property type="match status" value="1"/>
</dbReference>
<dbReference type="EMBL" id="CAJZAH010000003">
    <property type="protein sequence ID" value="CAG9177978.1"/>
    <property type="molecule type" value="Genomic_DNA"/>
</dbReference>
<reference evidence="2 3" key="1">
    <citation type="submission" date="2021-08" db="EMBL/GenBank/DDBJ databases">
        <authorList>
            <person name="Peeters C."/>
        </authorList>
    </citation>
    <scope>NUCLEOTIDE SEQUENCE [LARGE SCALE GENOMIC DNA]</scope>
    <source>
        <strain evidence="2 3">LMG 21510</strain>
    </source>
</reference>
<keyword evidence="1" id="KW-0472">Membrane</keyword>
<dbReference type="Proteomes" id="UP000721236">
    <property type="component" value="Unassembled WGS sequence"/>
</dbReference>
<comment type="caution">
    <text evidence="2">The sequence shown here is derived from an EMBL/GenBank/DDBJ whole genome shotgun (WGS) entry which is preliminary data.</text>
</comment>
<accession>A0ABN7YXB9</accession>
<keyword evidence="1" id="KW-1133">Transmembrane helix</keyword>
<evidence type="ECO:0000313" key="2">
    <source>
        <dbReference type="EMBL" id="CAG9177978.1"/>
    </source>
</evidence>
<evidence type="ECO:0000256" key="1">
    <source>
        <dbReference type="SAM" id="Phobius"/>
    </source>
</evidence>
<dbReference type="RefSeq" id="WP_224042971.1">
    <property type="nucleotide sequence ID" value="NZ_CAJZAH010000003.1"/>
</dbReference>
<name>A0ABN7YXB9_9BURK</name>
<sequence>MARPASLPPRHAAPRRRPGGFSLIESLVTMVILSIGILALVALQTATLVDSRIASMRNVATMLAYNLADQIRGNEPAVTQGAYNRPVAQTTAACFTAAGCTVAQMAATSFRAWLDDVARALPAGTGTVCIDSTPNDGDPPVGAPAGDPGCDNVAGAPYVIKIWWAEGNEALTQRFVTALVP</sequence>
<organism evidence="2 3">
    <name type="scientific">Cupriavidus respiraculi</name>
    <dbReference type="NCBI Taxonomy" id="195930"/>
    <lineage>
        <taxon>Bacteria</taxon>
        <taxon>Pseudomonadati</taxon>
        <taxon>Pseudomonadota</taxon>
        <taxon>Betaproteobacteria</taxon>
        <taxon>Burkholderiales</taxon>
        <taxon>Burkholderiaceae</taxon>
        <taxon>Cupriavidus</taxon>
    </lineage>
</organism>
<dbReference type="NCBIfam" id="TIGR02523">
    <property type="entry name" value="type_IV_pilV"/>
    <property type="match status" value="1"/>
</dbReference>